<dbReference type="AlphaFoldDB" id="A0AAJ0GES4"/>
<proteinExistence type="predicted"/>
<gene>
    <name evidence="1" type="ORF">LTR09_002649</name>
</gene>
<dbReference type="EMBL" id="JAWDJX010000006">
    <property type="protein sequence ID" value="KAK3056143.1"/>
    <property type="molecule type" value="Genomic_DNA"/>
</dbReference>
<comment type="caution">
    <text evidence="1">The sequence shown here is derived from an EMBL/GenBank/DDBJ whole genome shotgun (WGS) entry which is preliminary data.</text>
</comment>
<evidence type="ECO:0000313" key="2">
    <source>
        <dbReference type="Proteomes" id="UP001271007"/>
    </source>
</evidence>
<keyword evidence="2" id="KW-1185">Reference proteome</keyword>
<reference evidence="1" key="1">
    <citation type="submission" date="2023-04" db="EMBL/GenBank/DDBJ databases">
        <title>Black Yeasts Isolated from many extreme environments.</title>
        <authorList>
            <person name="Coleine C."/>
            <person name="Stajich J.E."/>
            <person name="Selbmann L."/>
        </authorList>
    </citation>
    <scope>NUCLEOTIDE SEQUENCE</scope>
    <source>
        <strain evidence="1">CCFEE 5312</strain>
    </source>
</reference>
<organism evidence="1 2">
    <name type="scientific">Extremus antarcticus</name>
    <dbReference type="NCBI Taxonomy" id="702011"/>
    <lineage>
        <taxon>Eukaryota</taxon>
        <taxon>Fungi</taxon>
        <taxon>Dikarya</taxon>
        <taxon>Ascomycota</taxon>
        <taxon>Pezizomycotina</taxon>
        <taxon>Dothideomycetes</taxon>
        <taxon>Dothideomycetidae</taxon>
        <taxon>Mycosphaerellales</taxon>
        <taxon>Extremaceae</taxon>
        <taxon>Extremus</taxon>
    </lineage>
</organism>
<name>A0AAJ0GES4_9PEZI</name>
<accession>A0AAJ0GES4</accession>
<protein>
    <submittedName>
        <fullName evidence="1">Uncharacterized protein</fullName>
    </submittedName>
</protein>
<sequence length="122" mass="12910">MAQIHQTQQVPPAVAAAPAAPATRSLTNVFAVVQNVLNADRPFNYENPVVNPARQLHANLTMADADRLFPAVQGSPPVSTAQHTGSPQVAHDALNLSAASLPQPLIAIGSWIREPIQIATMH</sequence>
<dbReference type="Proteomes" id="UP001271007">
    <property type="component" value="Unassembled WGS sequence"/>
</dbReference>
<evidence type="ECO:0000313" key="1">
    <source>
        <dbReference type="EMBL" id="KAK3056143.1"/>
    </source>
</evidence>